<feature type="compositionally biased region" description="Basic and acidic residues" evidence="2">
    <location>
        <begin position="524"/>
        <end position="548"/>
    </location>
</feature>
<dbReference type="InterPro" id="IPR003409">
    <property type="entry name" value="MORN"/>
</dbReference>
<dbReference type="EMBL" id="HBGJ01000025">
    <property type="protein sequence ID" value="CAD9241673.1"/>
    <property type="molecule type" value="Transcribed_RNA"/>
</dbReference>
<dbReference type="SMART" id="SM00698">
    <property type="entry name" value="MORN"/>
    <property type="match status" value="7"/>
</dbReference>
<keyword evidence="1" id="KW-0677">Repeat</keyword>
<dbReference type="SUPFAM" id="SSF82185">
    <property type="entry name" value="Histone H3 K4-specific methyltransferase SET7/9 N-terminal domain"/>
    <property type="match status" value="3"/>
</dbReference>
<evidence type="ECO:0000313" key="4">
    <source>
        <dbReference type="EMBL" id="CAD9241673.1"/>
    </source>
</evidence>
<dbReference type="Gene3D" id="2.20.110.10">
    <property type="entry name" value="Histone H3 K4-specific methyltransferase SET7/9 N-terminal domain"/>
    <property type="match status" value="3"/>
</dbReference>
<protein>
    <submittedName>
        <fullName evidence="4">Uncharacterized protein</fullName>
    </submittedName>
</protein>
<dbReference type="Pfam" id="PF02493">
    <property type="entry name" value="MORN"/>
    <property type="match status" value="8"/>
</dbReference>
<feature type="region of interest" description="Disordered" evidence="2">
    <location>
        <begin position="358"/>
        <end position="445"/>
    </location>
</feature>
<gene>
    <name evidence="4" type="ORF">PPAR1163_LOCUS15</name>
</gene>
<feature type="chain" id="PRO_5031510352" evidence="3">
    <location>
        <begin position="21"/>
        <end position="646"/>
    </location>
</feature>
<evidence type="ECO:0000256" key="3">
    <source>
        <dbReference type="SAM" id="SignalP"/>
    </source>
</evidence>
<dbReference type="PANTHER" id="PTHR23084">
    <property type="entry name" value="PHOSPHATIDYLINOSITOL-4-PHOSPHATE 5-KINASE RELATED"/>
    <property type="match status" value="1"/>
</dbReference>
<reference evidence="4" key="1">
    <citation type="submission" date="2021-01" db="EMBL/GenBank/DDBJ databases">
        <authorList>
            <person name="Corre E."/>
            <person name="Pelletier E."/>
            <person name="Niang G."/>
            <person name="Scheremetjew M."/>
            <person name="Finn R."/>
            <person name="Kale V."/>
            <person name="Holt S."/>
            <person name="Cochrane G."/>
            <person name="Meng A."/>
            <person name="Brown T."/>
            <person name="Cohen L."/>
        </authorList>
    </citation>
    <scope>NUCLEOTIDE SEQUENCE</scope>
    <source>
        <strain evidence="4">CCMP2877</strain>
    </source>
</reference>
<keyword evidence="3" id="KW-0732">Signal</keyword>
<feature type="compositionally biased region" description="Low complexity" evidence="2">
    <location>
        <begin position="398"/>
        <end position="408"/>
    </location>
</feature>
<sequence>MPRGGAVTLGLLLLATAASAMVNNNVWQGSAGTRYEGELAKDMRTREGFGTMSFDDGSCYQGQWRNNQMHGQGELSRRNGRVVYRGDFKHNLRHGQGAEHDGTTGKVTYEGEFWNNARNGRGVAYFSDGGRYDGAWAHGAENGKGTLFGSDGTKLYEGHWRSGREHGYGVEYLEGGDVRYEGQWRKGAWGGKGVLYRLNGSRLEGHWVGSMLQGSATVYLPDGDKYSGRFHKSALRGAVQYYPAKGGSARRHGYIGGWSIFNGVRQSMTSAEGMSLETKARTRRSVHRNLFDMPAKQQRNGEVTALAKEQEGAASSSEEVVVNLMRSEIPAETDVAAPAPAVPAGTYVATGGTDLETAAMGAGSQGQQTGSDGESSVFVNSFAPLDPRAEEAAEEDAAPAAPATQPLEEPAEVREERQQDAAAAVANAAPATTPAESAVDSEALAERKRMAEESFAPLFWDDEEIDIPARPKPAEGAAVGAAADTEAEAQLTQEAPVELPIDEPAGLSREESTELPTKKATQVPKEECLAEVPKEEAAAPTELTKDEPAPGAAPTGVREREPSAVLAARLEEQLEYESGNVMAPLLAPRQRRGGGKTVRRWGLKVAARLGSIQEILKGTPLRERLKAELINDRLKAELINDKRRVK</sequence>
<evidence type="ECO:0000256" key="1">
    <source>
        <dbReference type="ARBA" id="ARBA00022737"/>
    </source>
</evidence>
<organism evidence="4">
    <name type="scientific">Phaeomonas parva</name>
    <dbReference type="NCBI Taxonomy" id="124430"/>
    <lineage>
        <taxon>Eukaryota</taxon>
        <taxon>Sar</taxon>
        <taxon>Stramenopiles</taxon>
        <taxon>Ochrophyta</taxon>
        <taxon>Pinguiophyceae</taxon>
        <taxon>Pinguiochrysidales</taxon>
        <taxon>Pinguiochrysidaceae</taxon>
        <taxon>Phaeomonas</taxon>
    </lineage>
</organism>
<feature type="compositionally biased region" description="Polar residues" evidence="2">
    <location>
        <begin position="365"/>
        <end position="379"/>
    </location>
</feature>
<feature type="region of interest" description="Disordered" evidence="2">
    <location>
        <begin position="473"/>
        <end position="561"/>
    </location>
</feature>
<dbReference type="AlphaFoldDB" id="A0A7S1TQA0"/>
<feature type="compositionally biased region" description="Low complexity" evidence="2">
    <location>
        <begin position="474"/>
        <end position="495"/>
    </location>
</feature>
<feature type="compositionally biased region" description="Low complexity" evidence="2">
    <location>
        <begin position="420"/>
        <end position="438"/>
    </location>
</feature>
<evidence type="ECO:0000256" key="2">
    <source>
        <dbReference type="SAM" id="MobiDB-lite"/>
    </source>
</evidence>
<proteinExistence type="predicted"/>
<name>A0A7S1TQA0_9STRA</name>
<feature type="signal peptide" evidence="3">
    <location>
        <begin position="1"/>
        <end position="20"/>
    </location>
</feature>
<accession>A0A7S1TQA0</accession>
<dbReference type="PANTHER" id="PTHR23084:SF263">
    <property type="entry name" value="MORN REPEAT-CONTAINING PROTEIN 1"/>
    <property type="match status" value="1"/>
</dbReference>